<evidence type="ECO:0000256" key="1">
    <source>
        <dbReference type="SAM" id="MobiDB-lite"/>
    </source>
</evidence>
<feature type="non-terminal residue" evidence="2">
    <location>
        <position position="1"/>
    </location>
</feature>
<sequence length="95" mass="11545">IQDNGTRWSSNTYHPPRFNPRSQEAQGYSQSPHRNSTRKRQPWVIFSHTSTCQTRDHLPHYISPHEREIYRGYQGERDYRKWGWENTSRPYLPQD</sequence>
<dbReference type="AlphaFoldDB" id="A0AAN8XB73"/>
<feature type="non-terminal residue" evidence="2">
    <location>
        <position position="95"/>
    </location>
</feature>
<feature type="region of interest" description="Disordered" evidence="1">
    <location>
        <begin position="1"/>
        <end position="42"/>
    </location>
</feature>
<organism evidence="2 3">
    <name type="scientific">Halocaridina rubra</name>
    <name type="common">Hawaiian red shrimp</name>
    <dbReference type="NCBI Taxonomy" id="373956"/>
    <lineage>
        <taxon>Eukaryota</taxon>
        <taxon>Metazoa</taxon>
        <taxon>Ecdysozoa</taxon>
        <taxon>Arthropoda</taxon>
        <taxon>Crustacea</taxon>
        <taxon>Multicrustacea</taxon>
        <taxon>Malacostraca</taxon>
        <taxon>Eumalacostraca</taxon>
        <taxon>Eucarida</taxon>
        <taxon>Decapoda</taxon>
        <taxon>Pleocyemata</taxon>
        <taxon>Caridea</taxon>
        <taxon>Atyoidea</taxon>
        <taxon>Atyidae</taxon>
        <taxon>Halocaridina</taxon>
    </lineage>
</organism>
<keyword evidence="3" id="KW-1185">Reference proteome</keyword>
<comment type="caution">
    <text evidence="2">The sequence shown here is derived from an EMBL/GenBank/DDBJ whole genome shotgun (WGS) entry which is preliminary data.</text>
</comment>
<dbReference type="EMBL" id="JAXCGZ010010821">
    <property type="protein sequence ID" value="KAK7075409.1"/>
    <property type="molecule type" value="Genomic_DNA"/>
</dbReference>
<proteinExistence type="predicted"/>
<evidence type="ECO:0000313" key="3">
    <source>
        <dbReference type="Proteomes" id="UP001381693"/>
    </source>
</evidence>
<feature type="compositionally biased region" description="Polar residues" evidence="1">
    <location>
        <begin position="1"/>
        <end position="13"/>
    </location>
</feature>
<reference evidence="2 3" key="1">
    <citation type="submission" date="2023-11" db="EMBL/GenBank/DDBJ databases">
        <title>Halocaridina rubra genome assembly.</title>
        <authorList>
            <person name="Smith C."/>
        </authorList>
    </citation>
    <scope>NUCLEOTIDE SEQUENCE [LARGE SCALE GENOMIC DNA]</scope>
    <source>
        <strain evidence="2">EP-1</strain>
        <tissue evidence="2">Whole</tissue>
    </source>
</reference>
<dbReference type="Proteomes" id="UP001381693">
    <property type="component" value="Unassembled WGS sequence"/>
</dbReference>
<name>A0AAN8XB73_HALRR</name>
<evidence type="ECO:0000313" key="2">
    <source>
        <dbReference type="EMBL" id="KAK7075409.1"/>
    </source>
</evidence>
<accession>A0AAN8XB73</accession>
<protein>
    <submittedName>
        <fullName evidence="2">Uncharacterized protein</fullName>
    </submittedName>
</protein>
<gene>
    <name evidence="2" type="ORF">SK128_001579</name>
</gene>
<feature type="compositionally biased region" description="Polar residues" evidence="1">
    <location>
        <begin position="20"/>
        <end position="34"/>
    </location>
</feature>